<dbReference type="Gene3D" id="3.10.20.310">
    <property type="entry name" value="membrane protein fhac"/>
    <property type="match status" value="1"/>
</dbReference>
<dbReference type="RefSeq" id="WP_015281919.1">
    <property type="nucleotide sequence ID" value="NC_019940.1"/>
</dbReference>
<dbReference type="KEGG" id="tmb:Thimo_3107"/>
<dbReference type="InterPro" id="IPR045335">
    <property type="entry name" value="FtsQ_C_sf"/>
</dbReference>
<evidence type="ECO:0000256" key="5">
    <source>
        <dbReference type="ARBA" id="ARBA00022692"/>
    </source>
</evidence>
<comment type="function">
    <text evidence="9">Essential cell division protein. May link together the upstream cell division proteins, which are predominantly cytoplasmic, with the downstream cell division proteins, which are predominantly periplasmic. May control correct divisome assembly.</text>
</comment>
<dbReference type="Gene3D" id="3.40.50.11690">
    <property type="entry name" value="Cell division protein FtsQ/DivIB"/>
    <property type="match status" value="1"/>
</dbReference>
<keyword evidence="7 9" id="KW-0472">Membrane</keyword>
<evidence type="ECO:0000313" key="11">
    <source>
        <dbReference type="EMBL" id="AGA91791.1"/>
    </source>
</evidence>
<evidence type="ECO:0000256" key="8">
    <source>
        <dbReference type="ARBA" id="ARBA00023306"/>
    </source>
</evidence>
<evidence type="ECO:0000256" key="9">
    <source>
        <dbReference type="HAMAP-Rule" id="MF_00911"/>
    </source>
</evidence>
<dbReference type="GO" id="GO:0043093">
    <property type="term" value="P:FtsZ-dependent cytokinesis"/>
    <property type="evidence" value="ECO:0007669"/>
    <property type="project" value="UniProtKB-UniRule"/>
</dbReference>
<reference evidence="11 12" key="1">
    <citation type="submission" date="2011-09" db="EMBL/GenBank/DDBJ databases">
        <title>Complete sequence of chromosome of Thioflavicoccus mobilis 8321.</title>
        <authorList>
            <consortium name="US DOE Joint Genome Institute"/>
            <person name="Lucas S."/>
            <person name="Han J."/>
            <person name="Lapidus A."/>
            <person name="Cheng J.-F."/>
            <person name="Goodwin L."/>
            <person name="Pitluck S."/>
            <person name="Peters L."/>
            <person name="Ovchinnikova G."/>
            <person name="Lu M."/>
            <person name="Detter J.C."/>
            <person name="Han C."/>
            <person name="Tapia R."/>
            <person name="Land M."/>
            <person name="Hauser L."/>
            <person name="Kyrpides N."/>
            <person name="Ivanova N."/>
            <person name="Pagani I."/>
            <person name="Vogl K."/>
            <person name="Liu Z."/>
            <person name="Imhoff J."/>
            <person name="Thiel V."/>
            <person name="Frigaard N.-U."/>
            <person name="Bryant D."/>
            <person name="Woyke T."/>
        </authorList>
    </citation>
    <scope>NUCLEOTIDE SEQUENCE [LARGE SCALE GENOMIC DNA]</scope>
    <source>
        <strain evidence="11 12">8321</strain>
    </source>
</reference>
<organism evidence="11 12">
    <name type="scientific">Thioflavicoccus mobilis 8321</name>
    <dbReference type="NCBI Taxonomy" id="765912"/>
    <lineage>
        <taxon>Bacteria</taxon>
        <taxon>Pseudomonadati</taxon>
        <taxon>Pseudomonadota</taxon>
        <taxon>Gammaproteobacteria</taxon>
        <taxon>Chromatiales</taxon>
        <taxon>Chromatiaceae</taxon>
        <taxon>Thioflavicoccus</taxon>
    </lineage>
</organism>
<dbReference type="EMBL" id="CP003051">
    <property type="protein sequence ID" value="AGA91791.1"/>
    <property type="molecule type" value="Genomic_DNA"/>
</dbReference>
<dbReference type="GO" id="GO:0090529">
    <property type="term" value="P:cell septum assembly"/>
    <property type="evidence" value="ECO:0007669"/>
    <property type="project" value="InterPro"/>
</dbReference>
<keyword evidence="8 9" id="KW-0131">Cell cycle</keyword>
<keyword evidence="5 9" id="KW-0812">Transmembrane</keyword>
<evidence type="ECO:0000313" key="12">
    <source>
        <dbReference type="Proteomes" id="UP000010816"/>
    </source>
</evidence>
<gene>
    <name evidence="9" type="primary">ftsQ</name>
    <name evidence="11" type="ORF">Thimo_3107</name>
</gene>
<dbReference type="PANTHER" id="PTHR35851:SF1">
    <property type="entry name" value="CELL DIVISION PROTEIN FTSQ"/>
    <property type="match status" value="1"/>
</dbReference>
<protein>
    <recommendedName>
        <fullName evidence="9">Cell division protein FtsQ</fullName>
    </recommendedName>
</protein>
<dbReference type="GO" id="GO:0032153">
    <property type="term" value="C:cell division site"/>
    <property type="evidence" value="ECO:0007669"/>
    <property type="project" value="UniProtKB-UniRule"/>
</dbReference>
<accession>L0H0P3</accession>
<feature type="domain" description="POTRA" evidence="10">
    <location>
        <begin position="48"/>
        <end position="117"/>
    </location>
</feature>
<dbReference type="InterPro" id="IPR005548">
    <property type="entry name" value="Cell_div_FtsQ/DivIB_C"/>
</dbReference>
<dbReference type="InterPro" id="IPR034746">
    <property type="entry name" value="POTRA"/>
</dbReference>
<evidence type="ECO:0000256" key="3">
    <source>
        <dbReference type="ARBA" id="ARBA00022519"/>
    </source>
</evidence>
<dbReference type="PANTHER" id="PTHR35851">
    <property type="entry name" value="CELL DIVISION PROTEIN FTSQ"/>
    <property type="match status" value="1"/>
</dbReference>
<dbReference type="HOGENOM" id="CLU_064041_1_1_6"/>
<dbReference type="Pfam" id="PF03799">
    <property type="entry name" value="FtsQ_DivIB_C"/>
    <property type="match status" value="1"/>
</dbReference>
<evidence type="ECO:0000256" key="1">
    <source>
        <dbReference type="ARBA" id="ARBA00004370"/>
    </source>
</evidence>
<keyword evidence="3 9" id="KW-0997">Cell inner membrane</keyword>
<feature type="transmembrane region" description="Helical" evidence="9">
    <location>
        <begin position="21"/>
        <end position="43"/>
    </location>
</feature>
<comment type="subcellular location">
    <subcellularLocation>
        <location evidence="9">Cell inner membrane</location>
        <topology evidence="9">Single-pass type II membrane protein</topology>
    </subcellularLocation>
    <subcellularLocation>
        <location evidence="1">Membrane</location>
    </subcellularLocation>
    <text evidence="9">Localizes to the division septum.</text>
</comment>
<dbReference type="STRING" id="765912.Thimo_3107"/>
<dbReference type="eggNOG" id="COG1589">
    <property type="taxonomic scope" value="Bacteria"/>
</dbReference>
<keyword evidence="12" id="KW-1185">Reference proteome</keyword>
<keyword evidence="4 9" id="KW-0132">Cell division</keyword>
<dbReference type="InterPro" id="IPR026579">
    <property type="entry name" value="FtsQ"/>
</dbReference>
<dbReference type="HAMAP" id="MF_00911">
    <property type="entry name" value="FtsQ_subfam"/>
    <property type="match status" value="1"/>
</dbReference>
<evidence type="ECO:0000256" key="4">
    <source>
        <dbReference type="ARBA" id="ARBA00022618"/>
    </source>
</evidence>
<sequence>MANNGNGMTVEDRIGRRRAMLRWFFVAVLVGLSIQGLALLRWAEPRLLPVRAVIIDGEVHRHSLAVLQETVAAQLTGGIVTMDLAAVKQALEALPWVAAVSLRRVWPERLQVRVIEHQPMARWGGDGLVTATGEVFRPDPNTIPGGLPQLIGDDREAERVVARYFEWRERLMPLNLEIATLACDARGAWRLALHNGIELALGTDSIDERLARFIQAYPTLRLAGLPVAVDLRYTNGLAVRWAEGGGAVRSAATAGEGLSRGRS</sequence>
<evidence type="ECO:0000259" key="10">
    <source>
        <dbReference type="PROSITE" id="PS51779"/>
    </source>
</evidence>
<evidence type="ECO:0000256" key="7">
    <source>
        <dbReference type="ARBA" id="ARBA00023136"/>
    </source>
</evidence>
<dbReference type="InterPro" id="IPR013685">
    <property type="entry name" value="POTRA_FtsQ_type"/>
</dbReference>
<comment type="similarity">
    <text evidence="9">Belongs to the FtsQ/DivIB family. FtsQ subfamily.</text>
</comment>
<dbReference type="OrthoDB" id="9790370at2"/>
<evidence type="ECO:0000256" key="6">
    <source>
        <dbReference type="ARBA" id="ARBA00022989"/>
    </source>
</evidence>
<comment type="subunit">
    <text evidence="9">Part of a complex composed of FtsB, FtsL and FtsQ.</text>
</comment>
<dbReference type="Pfam" id="PF08478">
    <property type="entry name" value="POTRA_1"/>
    <property type="match status" value="1"/>
</dbReference>
<evidence type="ECO:0000256" key="2">
    <source>
        <dbReference type="ARBA" id="ARBA00022475"/>
    </source>
</evidence>
<dbReference type="Proteomes" id="UP000010816">
    <property type="component" value="Chromosome"/>
</dbReference>
<dbReference type="GO" id="GO:0005886">
    <property type="term" value="C:plasma membrane"/>
    <property type="evidence" value="ECO:0007669"/>
    <property type="project" value="UniProtKB-SubCell"/>
</dbReference>
<name>L0H0P3_9GAMM</name>
<keyword evidence="2 9" id="KW-1003">Cell membrane</keyword>
<keyword evidence="6 9" id="KW-1133">Transmembrane helix</keyword>
<dbReference type="PROSITE" id="PS51779">
    <property type="entry name" value="POTRA"/>
    <property type="match status" value="1"/>
</dbReference>
<dbReference type="AlphaFoldDB" id="L0H0P3"/>
<proteinExistence type="inferred from homology"/>